<evidence type="ECO:0000313" key="7">
    <source>
        <dbReference type="Proteomes" id="UP001198151"/>
    </source>
</evidence>
<feature type="domain" description="HTH lysR-type" evidence="5">
    <location>
        <begin position="1"/>
        <end position="59"/>
    </location>
</feature>
<evidence type="ECO:0000256" key="3">
    <source>
        <dbReference type="ARBA" id="ARBA00023125"/>
    </source>
</evidence>
<name>A0ABS8FXR9_9FIRM</name>
<dbReference type="RefSeq" id="WP_227707971.1">
    <property type="nucleotide sequence ID" value="NZ_JAJEQX010000017.1"/>
</dbReference>
<gene>
    <name evidence="6" type="ORF">LKD70_10440</name>
</gene>
<dbReference type="Proteomes" id="UP001198151">
    <property type="component" value="Unassembled WGS sequence"/>
</dbReference>
<organism evidence="6 7">
    <name type="scientific">Ruminococcus turbiniformis</name>
    <dbReference type="NCBI Taxonomy" id="2881258"/>
    <lineage>
        <taxon>Bacteria</taxon>
        <taxon>Bacillati</taxon>
        <taxon>Bacillota</taxon>
        <taxon>Clostridia</taxon>
        <taxon>Eubacteriales</taxon>
        <taxon>Oscillospiraceae</taxon>
        <taxon>Ruminococcus</taxon>
    </lineage>
</organism>
<dbReference type="PANTHER" id="PTHR30126:SF40">
    <property type="entry name" value="HTH-TYPE TRANSCRIPTIONAL REGULATOR GLTR"/>
    <property type="match status" value="1"/>
</dbReference>
<evidence type="ECO:0000313" key="6">
    <source>
        <dbReference type="EMBL" id="MCC2254831.1"/>
    </source>
</evidence>
<evidence type="ECO:0000256" key="1">
    <source>
        <dbReference type="ARBA" id="ARBA00009437"/>
    </source>
</evidence>
<dbReference type="Pfam" id="PF03466">
    <property type="entry name" value="LysR_substrate"/>
    <property type="match status" value="1"/>
</dbReference>
<protein>
    <submittedName>
        <fullName evidence="6">LysR family transcriptional regulator</fullName>
    </submittedName>
</protein>
<dbReference type="InterPro" id="IPR005119">
    <property type="entry name" value="LysR_subst-bd"/>
</dbReference>
<dbReference type="Pfam" id="PF00126">
    <property type="entry name" value="HTH_1"/>
    <property type="match status" value="1"/>
</dbReference>
<accession>A0ABS8FXR9</accession>
<evidence type="ECO:0000259" key="5">
    <source>
        <dbReference type="PROSITE" id="PS50931"/>
    </source>
</evidence>
<keyword evidence="2" id="KW-0805">Transcription regulation</keyword>
<dbReference type="SUPFAM" id="SSF46785">
    <property type="entry name" value="Winged helix' DNA-binding domain"/>
    <property type="match status" value="1"/>
</dbReference>
<keyword evidence="4" id="KW-0804">Transcription</keyword>
<dbReference type="PRINTS" id="PR00039">
    <property type="entry name" value="HTHLYSR"/>
</dbReference>
<dbReference type="InterPro" id="IPR036390">
    <property type="entry name" value="WH_DNA-bd_sf"/>
</dbReference>
<comment type="caution">
    <text evidence="6">The sequence shown here is derived from an EMBL/GenBank/DDBJ whole genome shotgun (WGS) entry which is preliminary data.</text>
</comment>
<reference evidence="6 7" key="1">
    <citation type="submission" date="2021-10" db="EMBL/GenBank/DDBJ databases">
        <title>Anaerobic single-cell dispensing facilitates the cultivation of human gut bacteria.</title>
        <authorList>
            <person name="Afrizal A."/>
        </authorList>
    </citation>
    <scope>NUCLEOTIDE SEQUENCE [LARGE SCALE GENOMIC DNA]</scope>
    <source>
        <strain evidence="6 7">CLA-AA-H200</strain>
    </source>
</reference>
<keyword evidence="7" id="KW-1185">Reference proteome</keyword>
<dbReference type="SUPFAM" id="SSF53850">
    <property type="entry name" value="Periplasmic binding protein-like II"/>
    <property type="match status" value="1"/>
</dbReference>
<dbReference type="InterPro" id="IPR000847">
    <property type="entry name" value="LysR_HTH_N"/>
</dbReference>
<dbReference type="Gene3D" id="3.40.190.290">
    <property type="match status" value="1"/>
</dbReference>
<evidence type="ECO:0000256" key="2">
    <source>
        <dbReference type="ARBA" id="ARBA00023015"/>
    </source>
</evidence>
<dbReference type="Gene3D" id="1.10.10.10">
    <property type="entry name" value="Winged helix-like DNA-binding domain superfamily/Winged helix DNA-binding domain"/>
    <property type="match status" value="1"/>
</dbReference>
<keyword evidence="3" id="KW-0238">DNA-binding</keyword>
<dbReference type="PROSITE" id="PS50931">
    <property type="entry name" value="HTH_LYSR"/>
    <property type="match status" value="1"/>
</dbReference>
<proteinExistence type="inferred from homology"/>
<dbReference type="InterPro" id="IPR036388">
    <property type="entry name" value="WH-like_DNA-bd_sf"/>
</dbReference>
<dbReference type="EMBL" id="JAJEQX010000017">
    <property type="protein sequence ID" value="MCC2254831.1"/>
    <property type="molecule type" value="Genomic_DNA"/>
</dbReference>
<sequence>MLSHDDITLLLTVLEFRNISRAAGALYMSQSSMSKRIQDIEKYLGYEIFIRRPGQKTLEITKKGAELFPLLSQIDRLNKEARNIRDSEEKKILNIASSDGPYMLAIDDAVMDLYKKSPNWLFKLKNMSYSECVNAVAENIVDIAFIGNHIYRKNLNIVPMYREKMVFVCMPHAPYPEVINPQMLDVSKGIYSPYSSEFSSWFYSTFKRRCLIQCDLISEVKRFIYELNLWSIVPASVAADLAESFQVSVHPLNEDVPYRVIYYAVRRGENVEATEELLECIRERLRDKEGIDIFPRGTAF</sequence>
<evidence type="ECO:0000256" key="4">
    <source>
        <dbReference type="ARBA" id="ARBA00023163"/>
    </source>
</evidence>
<comment type="similarity">
    <text evidence="1">Belongs to the LysR transcriptional regulatory family.</text>
</comment>
<dbReference type="PANTHER" id="PTHR30126">
    <property type="entry name" value="HTH-TYPE TRANSCRIPTIONAL REGULATOR"/>
    <property type="match status" value="1"/>
</dbReference>
<dbReference type="CDD" id="cd05466">
    <property type="entry name" value="PBP2_LTTR_substrate"/>
    <property type="match status" value="1"/>
</dbReference>